<evidence type="ECO:0000313" key="3">
    <source>
        <dbReference type="EMBL" id="VAX32594.1"/>
    </source>
</evidence>
<feature type="region of interest" description="Disordered" evidence="1">
    <location>
        <begin position="89"/>
        <end position="128"/>
    </location>
</feature>
<feature type="domain" description="S1 motif" evidence="2">
    <location>
        <begin position="21"/>
        <end position="90"/>
    </location>
</feature>
<accession>A0A3B1D8X1</accession>
<organism evidence="3">
    <name type="scientific">hydrothermal vent metagenome</name>
    <dbReference type="NCBI Taxonomy" id="652676"/>
    <lineage>
        <taxon>unclassified sequences</taxon>
        <taxon>metagenomes</taxon>
        <taxon>ecological metagenomes</taxon>
    </lineage>
</organism>
<dbReference type="InterPro" id="IPR003029">
    <property type="entry name" value="S1_domain"/>
</dbReference>
<dbReference type="AlphaFoldDB" id="A0A3B1D8X1"/>
<dbReference type="SUPFAM" id="SSF50249">
    <property type="entry name" value="Nucleic acid-binding proteins"/>
    <property type="match status" value="1"/>
</dbReference>
<feature type="non-terminal residue" evidence="3">
    <location>
        <position position="1"/>
    </location>
</feature>
<evidence type="ECO:0000259" key="2">
    <source>
        <dbReference type="PROSITE" id="PS50126"/>
    </source>
</evidence>
<dbReference type="PANTHER" id="PTHR10724:SF10">
    <property type="entry name" value="S1 RNA-BINDING DOMAIN-CONTAINING PROTEIN 1"/>
    <property type="match status" value="1"/>
</dbReference>
<name>A0A3B1D8X1_9ZZZZ</name>
<dbReference type="Pfam" id="PF00575">
    <property type="entry name" value="S1"/>
    <property type="match status" value="1"/>
</dbReference>
<dbReference type="Gene3D" id="2.40.50.140">
    <property type="entry name" value="Nucleic acid-binding proteins"/>
    <property type="match status" value="1"/>
</dbReference>
<dbReference type="EMBL" id="UOGI01000145">
    <property type="protein sequence ID" value="VAX32594.1"/>
    <property type="molecule type" value="Genomic_DNA"/>
</dbReference>
<dbReference type="GO" id="GO:0003729">
    <property type="term" value="F:mRNA binding"/>
    <property type="evidence" value="ECO:0007669"/>
    <property type="project" value="UniProtKB-ARBA"/>
</dbReference>
<dbReference type="FunFam" id="2.40.50.140:FF:000051">
    <property type="entry name" value="RNA-binding transcriptional accessory protein"/>
    <property type="match status" value="1"/>
</dbReference>
<proteinExistence type="predicted"/>
<dbReference type="InterPro" id="IPR012340">
    <property type="entry name" value="NA-bd_OB-fold"/>
</dbReference>
<protein>
    <submittedName>
        <fullName evidence="3">Transcription accessory protein (S1 RNA-binding domain)</fullName>
    </submittedName>
</protein>
<dbReference type="InterPro" id="IPR050437">
    <property type="entry name" value="Ribos_protein_bS1-like"/>
</dbReference>
<evidence type="ECO:0000256" key="1">
    <source>
        <dbReference type="SAM" id="MobiDB-lite"/>
    </source>
</evidence>
<dbReference type="GO" id="GO:0003735">
    <property type="term" value="F:structural constituent of ribosome"/>
    <property type="evidence" value="ECO:0007669"/>
    <property type="project" value="TreeGrafter"/>
</dbReference>
<dbReference type="InterPro" id="IPR044146">
    <property type="entry name" value="S1_Tex"/>
</dbReference>
<sequence>EQFESFRFAEGVEKIEDVKPGMKLPGIVTNITAFGCFVDIGVHQDGLVHISELAGRFVKTPGDVVKVHQKVTVTVLDVDLQRKRISLSMKNGESGTKASREKQEVKAAPKAVIKRDKKEKTPRRFSNNPFYEAFRKK</sequence>
<dbReference type="CDD" id="cd05685">
    <property type="entry name" value="S1_Tex"/>
    <property type="match status" value="1"/>
</dbReference>
<dbReference type="PANTHER" id="PTHR10724">
    <property type="entry name" value="30S RIBOSOMAL PROTEIN S1"/>
    <property type="match status" value="1"/>
</dbReference>
<feature type="compositionally biased region" description="Basic and acidic residues" evidence="1">
    <location>
        <begin position="98"/>
        <end position="119"/>
    </location>
</feature>
<dbReference type="PRINTS" id="PR00681">
    <property type="entry name" value="RIBOSOMALS1"/>
</dbReference>
<dbReference type="SMART" id="SM00316">
    <property type="entry name" value="S1"/>
    <property type="match status" value="1"/>
</dbReference>
<dbReference type="GO" id="GO:0006412">
    <property type="term" value="P:translation"/>
    <property type="evidence" value="ECO:0007669"/>
    <property type="project" value="TreeGrafter"/>
</dbReference>
<dbReference type="InterPro" id="IPR035104">
    <property type="entry name" value="Ribosomal_protein_S1-like"/>
</dbReference>
<reference evidence="3" key="1">
    <citation type="submission" date="2018-06" db="EMBL/GenBank/DDBJ databases">
        <authorList>
            <person name="Zhirakovskaya E."/>
        </authorList>
    </citation>
    <scope>NUCLEOTIDE SEQUENCE</scope>
</reference>
<dbReference type="PROSITE" id="PS50126">
    <property type="entry name" value="S1"/>
    <property type="match status" value="1"/>
</dbReference>
<gene>
    <name evidence="3" type="ORF">MNBD_NITROSPIRAE03-96</name>
</gene>
<dbReference type="GO" id="GO:0005737">
    <property type="term" value="C:cytoplasm"/>
    <property type="evidence" value="ECO:0007669"/>
    <property type="project" value="UniProtKB-ARBA"/>
</dbReference>